<protein>
    <submittedName>
        <fullName evidence="1">Uncharacterized protein</fullName>
    </submittedName>
</protein>
<proteinExistence type="predicted"/>
<dbReference type="Proteomes" id="UP000237271">
    <property type="component" value="Unassembled WGS sequence"/>
</dbReference>
<sequence>MLGWTVHQAPLTRRSADNVLVGHVRLSTRVRCSFDEADAVISLTKLMADVSIQVLQSFAIDSHVMVCNIPSPIY</sequence>
<evidence type="ECO:0000313" key="2">
    <source>
        <dbReference type="Proteomes" id="UP000237271"/>
    </source>
</evidence>
<dbReference type="EMBL" id="NCKW01006696">
    <property type="protein sequence ID" value="POM70955.1"/>
    <property type="molecule type" value="Genomic_DNA"/>
</dbReference>
<comment type="caution">
    <text evidence="1">The sequence shown here is derived from an EMBL/GenBank/DDBJ whole genome shotgun (WGS) entry which is preliminary data.</text>
</comment>
<reference evidence="1 2" key="1">
    <citation type="journal article" date="2017" name="Genome Biol. Evol.">
        <title>Phytophthora megakarya and P. palmivora, closely related causal agents of cacao black pod rot, underwent increases in genome sizes and gene numbers by different mechanisms.</title>
        <authorList>
            <person name="Ali S.S."/>
            <person name="Shao J."/>
            <person name="Lary D.J."/>
            <person name="Kronmiller B."/>
            <person name="Shen D."/>
            <person name="Strem M.D."/>
            <person name="Amoako-Attah I."/>
            <person name="Akrofi A.Y."/>
            <person name="Begoude B.A."/>
            <person name="Ten Hoopen G.M."/>
            <person name="Coulibaly K."/>
            <person name="Kebe B.I."/>
            <person name="Melnick R.L."/>
            <person name="Guiltinan M.J."/>
            <person name="Tyler B.M."/>
            <person name="Meinhardt L.W."/>
            <person name="Bailey B.A."/>
        </authorList>
    </citation>
    <scope>NUCLEOTIDE SEQUENCE [LARGE SCALE GENOMIC DNA]</scope>
    <source>
        <strain evidence="2">sbr112.9</strain>
    </source>
</reference>
<accession>A0A2P4XZH4</accession>
<organism evidence="1 2">
    <name type="scientific">Phytophthora palmivora</name>
    <dbReference type="NCBI Taxonomy" id="4796"/>
    <lineage>
        <taxon>Eukaryota</taxon>
        <taxon>Sar</taxon>
        <taxon>Stramenopiles</taxon>
        <taxon>Oomycota</taxon>
        <taxon>Peronosporomycetes</taxon>
        <taxon>Peronosporales</taxon>
        <taxon>Peronosporaceae</taxon>
        <taxon>Phytophthora</taxon>
    </lineage>
</organism>
<name>A0A2P4XZH4_9STRA</name>
<evidence type="ECO:0000313" key="1">
    <source>
        <dbReference type="EMBL" id="POM70955.1"/>
    </source>
</evidence>
<dbReference type="AlphaFoldDB" id="A0A2P4XZH4"/>
<keyword evidence="2" id="KW-1185">Reference proteome</keyword>
<gene>
    <name evidence="1" type="ORF">PHPALM_12544</name>
</gene>